<feature type="transmembrane region" description="Helical" evidence="1">
    <location>
        <begin position="431"/>
        <end position="451"/>
    </location>
</feature>
<dbReference type="PANTHER" id="PTHR32063:SF78">
    <property type="entry name" value="ACRB_ACRD_ACRF FAMILY PROTEIN"/>
    <property type="match status" value="1"/>
</dbReference>
<keyword evidence="1" id="KW-0812">Transmembrane</keyword>
<gene>
    <name evidence="2" type="ORF">ISS97_08470</name>
</gene>
<evidence type="ECO:0000256" key="1">
    <source>
        <dbReference type="SAM" id="Phobius"/>
    </source>
</evidence>
<dbReference type="SUPFAM" id="SSF82866">
    <property type="entry name" value="Multidrug efflux transporter AcrB transmembrane domain"/>
    <property type="match status" value="2"/>
</dbReference>
<dbReference type="Gene3D" id="3.30.2090.10">
    <property type="entry name" value="Multidrug efflux transporter AcrB TolC docking domain, DN and DC subdomains"/>
    <property type="match status" value="2"/>
</dbReference>
<dbReference type="Gene3D" id="3.30.70.1440">
    <property type="entry name" value="Multidrug efflux transporter AcrB pore domain"/>
    <property type="match status" value="1"/>
</dbReference>
<feature type="transmembrane region" description="Helical" evidence="1">
    <location>
        <begin position="900"/>
        <end position="918"/>
    </location>
</feature>
<feature type="transmembrane region" description="Helical" evidence="1">
    <location>
        <begin position="534"/>
        <end position="553"/>
    </location>
</feature>
<dbReference type="Gene3D" id="1.20.1640.10">
    <property type="entry name" value="Multidrug efflux transporter AcrB transmembrane domain"/>
    <property type="match status" value="2"/>
</dbReference>
<dbReference type="Proteomes" id="UP001620408">
    <property type="component" value="Unassembled WGS sequence"/>
</dbReference>
<dbReference type="SUPFAM" id="SSF82693">
    <property type="entry name" value="Multidrug efflux transporter AcrB pore domain, PN1, PN2, PC1 and PC2 subdomains"/>
    <property type="match status" value="3"/>
</dbReference>
<dbReference type="PANTHER" id="PTHR32063">
    <property type="match status" value="1"/>
</dbReference>
<protein>
    <submittedName>
        <fullName evidence="2">Efflux RND transporter permease subunit</fullName>
    </submittedName>
</protein>
<dbReference type="SUPFAM" id="SSF82714">
    <property type="entry name" value="Multidrug efflux transporter AcrB TolC docking domain, DN and DC subdomains"/>
    <property type="match status" value="2"/>
</dbReference>
<dbReference type="InterPro" id="IPR001036">
    <property type="entry name" value="Acrflvin-R"/>
</dbReference>
<evidence type="ECO:0000313" key="2">
    <source>
        <dbReference type="EMBL" id="MFK2917295.1"/>
    </source>
</evidence>
<dbReference type="InterPro" id="IPR027463">
    <property type="entry name" value="AcrB_DN_DC_subdom"/>
</dbReference>
<keyword evidence="3" id="KW-1185">Reference proteome</keyword>
<dbReference type="RefSeq" id="WP_379985267.1">
    <property type="nucleotide sequence ID" value="NZ_JADIKD010000009.1"/>
</dbReference>
<keyword evidence="1" id="KW-1133">Transmembrane helix</keyword>
<keyword evidence="1" id="KW-0472">Membrane</keyword>
<reference evidence="2 3" key="1">
    <citation type="submission" date="2020-10" db="EMBL/GenBank/DDBJ databases">
        <title>Phylogeny of dyella-like bacteria.</title>
        <authorList>
            <person name="Fu J."/>
        </authorList>
    </citation>
    <scope>NUCLEOTIDE SEQUENCE [LARGE SCALE GENOMIC DNA]</scope>
    <source>
        <strain evidence="2 3">BB4</strain>
    </source>
</reference>
<comment type="caution">
    <text evidence="2">The sequence shown here is derived from an EMBL/GenBank/DDBJ whole genome shotgun (WGS) entry which is preliminary data.</text>
</comment>
<dbReference type="Gene3D" id="3.30.70.1430">
    <property type="entry name" value="Multidrug efflux transporter AcrB pore domain"/>
    <property type="match status" value="2"/>
</dbReference>
<name>A0ABW8K325_9GAMM</name>
<feature type="transmembrane region" description="Helical" evidence="1">
    <location>
        <begin position="1032"/>
        <end position="1054"/>
    </location>
</feature>
<dbReference type="Pfam" id="PF00873">
    <property type="entry name" value="ACR_tran"/>
    <property type="match status" value="1"/>
</dbReference>
<dbReference type="EMBL" id="JADIKD010000009">
    <property type="protein sequence ID" value="MFK2917295.1"/>
    <property type="molecule type" value="Genomic_DNA"/>
</dbReference>
<feature type="transmembrane region" description="Helical" evidence="1">
    <location>
        <begin position="938"/>
        <end position="964"/>
    </location>
</feature>
<evidence type="ECO:0000313" key="3">
    <source>
        <dbReference type="Proteomes" id="UP001620408"/>
    </source>
</evidence>
<sequence length="1081" mass="115547">MGFSTLFIRRPIATSLLMVAVLLLGILGYRQLPVSALPEIDAPSLVVTTQYPGASASTMAALITTPLERNFGQISGLSMMTSDSSAGLSTIVLQFAMDRDIDIAAQDVQAAISQAKGTLPNNLPYPPVYNRVNPADAPILTLKLTSDTLPLRDINNIADSILAQKLSQVQGVGLVSIAGNVRPAVRIQVNPAQLSNLGLTMEDVRSALTQANVNAPKGTLNGKTQSYSIGTNDQLVDAAEYKNTIISYKNGAPVRLSDVSRVIDGVENDQLAAWANGKPAVLLDVRRQPGANIVQTVEHIRGILPELRSVLPADVHLDVFADRTITIRASVEDVQFTLILTIFLVVAVIFVFLRRLWATIIPSVAVPLSLMGTFGVMAFTGMSLDNLSLMALTVATGFVVDDAIVMIENIVRYIEQGKDGKEAAEIGAKEIGFTVLSLTVSLIAVFLPLLLMPGVTGRLFHEFAWVLTIAVAISMLVSLTLTPMMCAYLLKADALPEGDDAHERHAAAGKRTVWSRTVDLYDRTLGWVLNHQRITMMVAAITVVVTIFLYIVIPKGLLPEQDTGLITGVVQADQNVAFPQMEQRTQAVAEALRKDKAVTGVAAFIGAGSINPTLNQGQLSIVLKDRGERGGLDEILPRLQHAVADIPGVALYLKPVQDVTLDSRVAATEYQYSLSTVSSTELAGYATQMTQAMRQRPELADVDNNLADSGNALKLTIDREKASRFGVPVQTIDDTLYDAFGQRQISTIFTQLNQYRVVLEVAPEFRTSQDLLNKLTVRGNGNGALTGSNATSFGQLTSSNSATPAGIGNTGNVGFQVGGGGTIPIASLASAEMTNAPLVVSHQQQLPAVTLSFNVAQGYSLSDAVSAIHEVEKQLNFPAQVRGQFIGKAAEFSSSLGDEVLLLLAAIVVIYIVLGVLYESYIHPLTIISTLPPAGVGALLALILCGMSLSVDGIVGIVLLIGIVKKNAIMMIDFAIEAQRTGMNAADAIRRACLLRFRPIMMTTAAAMLGALPLALGNGIGAELRRPLGVSIVGGLLLSQLVTLYTTPVIYLYMERFSEWLRVRRERRALERAATGNGAAA</sequence>
<proteinExistence type="predicted"/>
<dbReference type="Gene3D" id="3.30.70.1320">
    <property type="entry name" value="Multidrug efflux transporter AcrB pore domain like"/>
    <property type="match status" value="1"/>
</dbReference>
<feature type="transmembrane region" description="Helical" evidence="1">
    <location>
        <begin position="463"/>
        <end position="490"/>
    </location>
</feature>
<organism evidence="2 3">
    <name type="scientific">Dyella koreensis</name>
    <dbReference type="NCBI Taxonomy" id="311235"/>
    <lineage>
        <taxon>Bacteria</taxon>
        <taxon>Pseudomonadati</taxon>
        <taxon>Pseudomonadota</taxon>
        <taxon>Gammaproteobacteria</taxon>
        <taxon>Lysobacterales</taxon>
        <taxon>Rhodanobacteraceae</taxon>
        <taxon>Dyella</taxon>
    </lineage>
</organism>
<feature type="transmembrane region" description="Helical" evidence="1">
    <location>
        <begin position="360"/>
        <end position="382"/>
    </location>
</feature>
<accession>A0ABW8K325</accession>
<feature type="transmembrane region" description="Helical" evidence="1">
    <location>
        <begin position="334"/>
        <end position="353"/>
    </location>
</feature>
<feature type="transmembrane region" description="Helical" evidence="1">
    <location>
        <begin position="1000"/>
        <end position="1020"/>
    </location>
</feature>
<dbReference type="PRINTS" id="PR00702">
    <property type="entry name" value="ACRIFLAVINRP"/>
</dbReference>